<sequence>MNSDFGVLNVVAGSDGPPLQAFRCSNPFDESNEKSSSQQDLERDRDANQTPLHMLRRASETVTASILEPEKELLLGERPQVPPRAHGPSAPNTSGAKRSRQQPNQCSNKGPGDNMTQGSSNGSAAPQDSQGDILPTRPLHTKLDIQKIPEDAADATQNAATIILTPTSLNLTNTTQNVAANNAGNSVSDSGYPPPTATPGGVRGDEYKGPKW</sequence>
<feature type="compositionally biased region" description="Polar residues" evidence="1">
    <location>
        <begin position="90"/>
        <end position="130"/>
    </location>
</feature>
<keyword evidence="3" id="KW-1185">Reference proteome</keyword>
<accession>A0A9P9YVS1</accession>
<comment type="caution">
    <text evidence="2">The sequence shown here is derived from an EMBL/GenBank/DDBJ whole genome shotgun (WGS) entry which is preliminary data.</text>
</comment>
<proteinExistence type="predicted"/>
<feature type="region of interest" description="Disordered" evidence="1">
    <location>
        <begin position="1"/>
        <end position="136"/>
    </location>
</feature>
<evidence type="ECO:0000313" key="2">
    <source>
        <dbReference type="EMBL" id="KAI8043992.1"/>
    </source>
</evidence>
<reference evidence="2" key="1">
    <citation type="journal article" date="2023" name="Genome Biol. Evol.">
        <title>Long-read-based Genome Assembly of Drosophila gunungcola Reveals Fewer Chemosensory Genes in Flower-breeding Species.</title>
        <authorList>
            <person name="Negi A."/>
            <person name="Liao B.Y."/>
            <person name="Yeh S.D."/>
        </authorList>
    </citation>
    <scope>NUCLEOTIDE SEQUENCE</scope>
    <source>
        <strain evidence="2">Sukarami</strain>
    </source>
</reference>
<dbReference type="Proteomes" id="UP001059596">
    <property type="component" value="Chromosome 3R"/>
</dbReference>
<protein>
    <submittedName>
        <fullName evidence="2">Uncharacterized protein</fullName>
    </submittedName>
</protein>
<gene>
    <name evidence="2" type="ORF">M5D96_000140</name>
</gene>
<name>A0A9P9YVS1_9MUSC</name>
<organism evidence="2 3">
    <name type="scientific">Drosophila gunungcola</name>
    <name type="common">fruit fly</name>
    <dbReference type="NCBI Taxonomy" id="103775"/>
    <lineage>
        <taxon>Eukaryota</taxon>
        <taxon>Metazoa</taxon>
        <taxon>Ecdysozoa</taxon>
        <taxon>Arthropoda</taxon>
        <taxon>Hexapoda</taxon>
        <taxon>Insecta</taxon>
        <taxon>Pterygota</taxon>
        <taxon>Neoptera</taxon>
        <taxon>Endopterygota</taxon>
        <taxon>Diptera</taxon>
        <taxon>Brachycera</taxon>
        <taxon>Muscomorpha</taxon>
        <taxon>Ephydroidea</taxon>
        <taxon>Drosophilidae</taxon>
        <taxon>Drosophila</taxon>
        <taxon>Sophophora</taxon>
    </lineage>
</organism>
<dbReference type="AlphaFoldDB" id="A0A9P9YVS1"/>
<evidence type="ECO:0000256" key="1">
    <source>
        <dbReference type="SAM" id="MobiDB-lite"/>
    </source>
</evidence>
<evidence type="ECO:0000313" key="3">
    <source>
        <dbReference type="Proteomes" id="UP001059596"/>
    </source>
</evidence>
<dbReference type="EMBL" id="JAMKOV010000001">
    <property type="protein sequence ID" value="KAI8043992.1"/>
    <property type="molecule type" value="Genomic_DNA"/>
</dbReference>
<feature type="compositionally biased region" description="Low complexity" evidence="1">
    <location>
        <begin position="180"/>
        <end position="191"/>
    </location>
</feature>
<feature type="region of interest" description="Disordered" evidence="1">
    <location>
        <begin position="180"/>
        <end position="212"/>
    </location>
</feature>
<feature type="compositionally biased region" description="Basic and acidic residues" evidence="1">
    <location>
        <begin position="203"/>
        <end position="212"/>
    </location>
</feature>